<organism evidence="1 2">
    <name type="scientific">Flavobacterium cupriresistens</name>
    <dbReference type="NCBI Taxonomy" id="2893885"/>
    <lineage>
        <taxon>Bacteria</taxon>
        <taxon>Pseudomonadati</taxon>
        <taxon>Bacteroidota</taxon>
        <taxon>Flavobacteriia</taxon>
        <taxon>Flavobacteriales</taxon>
        <taxon>Flavobacteriaceae</taxon>
        <taxon>Flavobacterium</taxon>
    </lineage>
</organism>
<keyword evidence="2" id="KW-1185">Reference proteome</keyword>
<evidence type="ECO:0000313" key="2">
    <source>
        <dbReference type="Proteomes" id="UP001273350"/>
    </source>
</evidence>
<dbReference type="RefSeq" id="WP_230005022.1">
    <property type="nucleotide sequence ID" value="NZ_CP087134.1"/>
</dbReference>
<dbReference type="Proteomes" id="UP001273350">
    <property type="component" value="Unassembled WGS sequence"/>
</dbReference>
<comment type="caution">
    <text evidence="1">The sequence shown here is derived from an EMBL/GenBank/DDBJ whole genome shotgun (WGS) entry which is preliminary data.</text>
</comment>
<dbReference type="EMBL" id="JAWXVI010000002">
    <property type="protein sequence ID" value="MDX6188496.1"/>
    <property type="molecule type" value="Genomic_DNA"/>
</dbReference>
<protein>
    <submittedName>
        <fullName evidence="1">Uncharacterized protein</fullName>
    </submittedName>
</protein>
<evidence type="ECO:0000313" key="1">
    <source>
        <dbReference type="EMBL" id="MDX6188496.1"/>
    </source>
</evidence>
<proteinExistence type="predicted"/>
<sequence>MGYYNYDGKNLTVQFYNSNANASELTTEIFVIENDTMVSIKKYLKTDGQIKSFFIKKRIPKNIRVTKPDW</sequence>
<reference evidence="1 2" key="1">
    <citation type="submission" date="2023-11" db="EMBL/GenBank/DDBJ databases">
        <title>Unpublished Manusciprt.</title>
        <authorList>
            <person name="Saticioglu I.B."/>
            <person name="Ay H."/>
            <person name="Ajmi N."/>
            <person name="Altun S."/>
            <person name="Duman M."/>
        </authorList>
    </citation>
    <scope>NUCLEOTIDE SEQUENCE [LARGE SCALE GENOMIC DNA]</scope>
    <source>
        <strain evidence="1 2">Fl-318</strain>
    </source>
</reference>
<accession>A0ABU4R7C4</accession>
<name>A0ABU4R7C4_9FLAO</name>
<gene>
    <name evidence="1" type="ORF">SGQ83_03970</name>
</gene>